<keyword evidence="8" id="KW-1185">Reference proteome</keyword>
<dbReference type="GO" id="GO:0032259">
    <property type="term" value="P:methylation"/>
    <property type="evidence" value="ECO:0007669"/>
    <property type="project" value="UniProtKB-KW"/>
</dbReference>
<dbReference type="Pfam" id="PF07669">
    <property type="entry name" value="Eco57I"/>
    <property type="match status" value="1"/>
</dbReference>
<protein>
    <recommendedName>
        <fullName evidence="1">site-specific DNA-methyltransferase (adenine-specific)</fullName>
        <ecNumber evidence="1">2.1.1.72</ecNumber>
    </recommendedName>
</protein>
<feature type="domain" description="Type II methyltransferase M.TaqI-like" evidence="6">
    <location>
        <begin position="332"/>
        <end position="635"/>
    </location>
</feature>
<dbReference type="InterPro" id="IPR047939">
    <property type="entry name" value="BREX_1_PglX"/>
</dbReference>
<sequence>MNTNALKKFAQETRKKLMQQIKARLDFVLHTDSPILREKATQIQKLREAIAQTSEEQIIEKVTYTWFNRLMALRFMDVNEYQPLNIRIITPKDTYTLPELLDEAKQGHIPEELLEGNRPLVNSQKIYDLLDGKIPSNDPQNEAYQLLLIGACNHLHKSFPFLFERIEDYTELLLPEDLTSALSVVHDIRTGMSHEDCQEVEIIGWLYQFYISEKKDEVFAAKSAVKKEDIPAATQLFTPRWIVEYMVQNTLGKLWLQNRPNSRLREVMPYFIDSPSVQAEEFLKVNSVEEITLLDQACGSGHILVYAFDLLSKIYEEEGYNQSEIPTLILEKNLFGFEIDERAAQLAGLALMMKARSYHRRFFRKECKPTILCYQDLGFNVYGINGYQETFSVQRDNANLKYILETGYFVAENVLKEWEESFTDKDTGEAVTINRTEVLLNKGFKTSKNDLELLKQAKSDLIHLYVDEIKDLFRENTIPLSEALYRDLRLMIQATNLGSLISPKTSAEELKETIKLIDEELLTAFFFEENKLNQVKKALEQLLLLSQRYHCIVDNPPYMGGGNMNKALGDFVKIQYPDSKADLMACFMEAGLRMLYPMGFLGMINQHSWMFLSSYEKLREKLIQSTFFDTLLHLGPRTFPEIGGEVVQNTAFSCWNTTHDAKGSYLRLVDFNSTEQKRDKTIEAIQNPDSGWIYRADQKDFEKIPSSPIGYWLSNTYLESFKLKKINDIFTPKQGLATGKNEKFMRYWFEVPTIAFHKNYISFSDCFSEGANWVPYSKGGAFRKWYGNNDYVVYWKNSGQIIRNFKDDNGKELSRFRAANYYFKEAITWSLTSSANGGFACRMRPKGFVFDINGMSLFDDKKVSELQSVACLLNSVVGTSFLKVINPTMAYQIGDIASVPYHDDIDCNHFSFETNVNISKLEWDSRETSWDFQQNELIRLQGQDLEESVDLFKAYWGNKFYELHRNEEELNRQFIDIYGLQDELTPDVPLEDITILKDESSIQNGQLVFNASEIMVQFVSYAVGCMFGRYSLDKQGLILANQGESLETYLGKVGKTLNELRFVPDEDNIIPILDDEWFEDDIVGRFKVFLKACFGTQNFDRNLAYVEECLGKDIRKYFTKDFYNDHIKRYKKRPIYWLFSSPKGSFNVLIYMHRYTPDTLNSILNDYLVEYREKLKNRVEYFEHIEISGSGAEQTKAAKEKDKIKLILLELQEYEREILYPLAIERIAINLDDGVLVNYNRMGKAIKEVSGLNDKATQKKVKAFDWVKW</sequence>
<dbReference type="Gene3D" id="3.40.50.150">
    <property type="entry name" value="Vaccinia Virus protein VP39"/>
    <property type="match status" value="2"/>
</dbReference>
<evidence type="ECO:0000313" key="7">
    <source>
        <dbReference type="EMBL" id="MEA5259168.1"/>
    </source>
</evidence>
<name>A0ABU5QQ16_9BACT</name>
<dbReference type="EMBL" id="JAYFUL010000026">
    <property type="protein sequence ID" value="MEA5259168.1"/>
    <property type="molecule type" value="Genomic_DNA"/>
</dbReference>
<comment type="catalytic activity">
    <reaction evidence="5">
        <text>a 2'-deoxyadenosine in DNA + S-adenosyl-L-methionine = an N(6)-methyl-2'-deoxyadenosine in DNA + S-adenosyl-L-homocysteine + H(+)</text>
        <dbReference type="Rhea" id="RHEA:15197"/>
        <dbReference type="Rhea" id="RHEA-COMP:12418"/>
        <dbReference type="Rhea" id="RHEA-COMP:12419"/>
        <dbReference type="ChEBI" id="CHEBI:15378"/>
        <dbReference type="ChEBI" id="CHEBI:57856"/>
        <dbReference type="ChEBI" id="CHEBI:59789"/>
        <dbReference type="ChEBI" id="CHEBI:90615"/>
        <dbReference type="ChEBI" id="CHEBI:90616"/>
        <dbReference type="EC" id="2.1.1.72"/>
    </reaction>
</comment>
<gene>
    <name evidence="7" type="primary">pglX</name>
    <name evidence="7" type="ORF">VB264_15335</name>
</gene>
<evidence type="ECO:0000259" key="6">
    <source>
        <dbReference type="Pfam" id="PF07669"/>
    </source>
</evidence>
<dbReference type="SUPFAM" id="SSF53335">
    <property type="entry name" value="S-adenosyl-L-methionine-dependent methyltransferases"/>
    <property type="match status" value="1"/>
</dbReference>
<dbReference type="InterPro" id="IPR011639">
    <property type="entry name" value="MethylTrfase_TaqI-like_dom"/>
</dbReference>
<evidence type="ECO:0000256" key="1">
    <source>
        <dbReference type="ARBA" id="ARBA00011900"/>
    </source>
</evidence>
<reference evidence="7 8" key="1">
    <citation type="submission" date="2023-12" db="EMBL/GenBank/DDBJ databases">
        <title>Novel species of the genus Arcicella isolated from rivers.</title>
        <authorList>
            <person name="Lu H."/>
        </authorList>
    </citation>
    <scope>NUCLEOTIDE SEQUENCE [LARGE SCALE GENOMIC DNA]</scope>
    <source>
        <strain evidence="7 8">LMG 21963</strain>
    </source>
</reference>
<dbReference type="EC" id="2.1.1.72" evidence="1"/>
<dbReference type="InterPro" id="IPR050953">
    <property type="entry name" value="N4_N6_ade-DNA_methylase"/>
</dbReference>
<dbReference type="PANTHER" id="PTHR33841">
    <property type="entry name" value="DNA METHYLTRANSFERASE YEEA-RELATED"/>
    <property type="match status" value="1"/>
</dbReference>
<evidence type="ECO:0000256" key="5">
    <source>
        <dbReference type="ARBA" id="ARBA00047942"/>
    </source>
</evidence>
<dbReference type="InterPro" id="IPR029063">
    <property type="entry name" value="SAM-dependent_MTases_sf"/>
</dbReference>
<accession>A0ABU5QQ16</accession>
<keyword evidence="3 7" id="KW-0808">Transferase</keyword>
<dbReference type="NCBIfam" id="NF033452">
    <property type="entry name" value="BREX_1_MTaseX"/>
    <property type="match status" value="1"/>
</dbReference>
<evidence type="ECO:0000256" key="3">
    <source>
        <dbReference type="ARBA" id="ARBA00022679"/>
    </source>
</evidence>
<keyword evidence="4" id="KW-0949">S-adenosyl-L-methionine</keyword>
<dbReference type="GO" id="GO:0009007">
    <property type="term" value="F:site-specific DNA-methyltransferase (adenine-specific) activity"/>
    <property type="evidence" value="ECO:0007669"/>
    <property type="project" value="UniProtKB-EC"/>
</dbReference>
<keyword evidence="2 7" id="KW-0489">Methyltransferase</keyword>
<evidence type="ECO:0000313" key="8">
    <source>
        <dbReference type="Proteomes" id="UP001304671"/>
    </source>
</evidence>
<comment type="caution">
    <text evidence="7">The sequence shown here is derived from an EMBL/GenBank/DDBJ whole genome shotgun (WGS) entry which is preliminary data.</text>
</comment>
<evidence type="ECO:0000256" key="2">
    <source>
        <dbReference type="ARBA" id="ARBA00022603"/>
    </source>
</evidence>
<evidence type="ECO:0000256" key="4">
    <source>
        <dbReference type="ARBA" id="ARBA00022691"/>
    </source>
</evidence>
<dbReference type="Proteomes" id="UP001304671">
    <property type="component" value="Unassembled WGS sequence"/>
</dbReference>
<organism evidence="7 8">
    <name type="scientific">Arcicella aquatica</name>
    <dbReference type="NCBI Taxonomy" id="217141"/>
    <lineage>
        <taxon>Bacteria</taxon>
        <taxon>Pseudomonadati</taxon>
        <taxon>Bacteroidota</taxon>
        <taxon>Cytophagia</taxon>
        <taxon>Cytophagales</taxon>
        <taxon>Flectobacillaceae</taxon>
        <taxon>Arcicella</taxon>
    </lineage>
</organism>
<dbReference type="PRINTS" id="PR00507">
    <property type="entry name" value="N12N6MTFRASE"/>
</dbReference>
<proteinExistence type="predicted"/>
<dbReference type="RefSeq" id="WP_323250677.1">
    <property type="nucleotide sequence ID" value="NZ_JAYFUL010000026.1"/>
</dbReference>
<dbReference type="PANTHER" id="PTHR33841:SF1">
    <property type="entry name" value="DNA METHYLTRANSFERASE A"/>
    <property type="match status" value="1"/>
</dbReference>